<feature type="disulfide bond" evidence="7">
    <location>
        <begin position="596"/>
        <end position="606"/>
    </location>
</feature>
<feature type="disulfide bond" evidence="7">
    <location>
        <begin position="204"/>
        <end position="214"/>
    </location>
</feature>
<dbReference type="SUPFAM" id="SSF56487">
    <property type="entry name" value="SRCR-like"/>
    <property type="match status" value="6"/>
</dbReference>
<evidence type="ECO:0000259" key="10">
    <source>
        <dbReference type="PROSITE" id="PS50287"/>
    </source>
</evidence>
<organism evidence="11 12">
    <name type="scientific">Galemys pyrenaicus</name>
    <name type="common">Iberian desman</name>
    <name type="synonym">Pyrenean desman</name>
    <dbReference type="NCBI Taxonomy" id="202257"/>
    <lineage>
        <taxon>Eukaryota</taxon>
        <taxon>Metazoa</taxon>
        <taxon>Chordata</taxon>
        <taxon>Craniata</taxon>
        <taxon>Vertebrata</taxon>
        <taxon>Euteleostomi</taxon>
        <taxon>Mammalia</taxon>
        <taxon>Eutheria</taxon>
        <taxon>Laurasiatheria</taxon>
        <taxon>Eulipotyphla</taxon>
        <taxon>Talpidae</taxon>
        <taxon>Galemys</taxon>
    </lineage>
</organism>
<feature type="transmembrane region" description="Helical" evidence="9">
    <location>
        <begin position="830"/>
        <end position="851"/>
    </location>
</feature>
<evidence type="ECO:0000256" key="7">
    <source>
        <dbReference type="PROSITE-ProRule" id="PRU00196"/>
    </source>
</evidence>
<protein>
    <submittedName>
        <fullName evidence="11">Antigen WC1.1</fullName>
    </submittedName>
</protein>
<feature type="region of interest" description="Disordered" evidence="8">
    <location>
        <begin position="911"/>
        <end position="940"/>
    </location>
</feature>
<feature type="disulfide bond" evidence="7">
    <location>
        <begin position="460"/>
        <end position="521"/>
    </location>
</feature>
<keyword evidence="12" id="KW-1185">Reference proteome</keyword>
<feature type="compositionally biased region" description="Low complexity" evidence="8">
    <location>
        <begin position="666"/>
        <end position="675"/>
    </location>
</feature>
<feature type="disulfide bond" evidence="7">
    <location>
        <begin position="341"/>
        <end position="351"/>
    </location>
</feature>
<evidence type="ECO:0000256" key="8">
    <source>
        <dbReference type="SAM" id="MobiDB-lite"/>
    </source>
</evidence>
<dbReference type="PROSITE" id="PS00420">
    <property type="entry name" value="SRCR_1"/>
    <property type="match status" value="2"/>
</dbReference>
<feature type="region of interest" description="Disordered" evidence="8">
    <location>
        <begin position="394"/>
        <end position="419"/>
    </location>
</feature>
<proteinExistence type="predicted"/>
<feature type="disulfide bond" evidence="7">
    <location>
        <begin position="447"/>
        <end position="511"/>
    </location>
</feature>
<evidence type="ECO:0000256" key="4">
    <source>
        <dbReference type="ARBA" id="ARBA00022737"/>
    </source>
</evidence>
<keyword evidence="9" id="KW-0812">Transmembrane</keyword>
<feature type="disulfide bond" evidence="7">
    <location>
        <begin position="56"/>
        <end position="120"/>
    </location>
</feature>
<sequence>ALQPQRRALPAAQVRDSKDQESFLLPDSLPLHLVDGGHRCAGRVEIFAQVSSITICDRGWDLHDAHVVCRQLGCGEAFNATVSAHFGRGSGFFLNREMQCTGGESFLLKCPFAPLKENHCSPGMEAGVICSGSAVRLAGGTGPCSGRVEVHSGGDWTPVSDRNFTSPTAQVICAELGCGKALSVQRNVSFRESGGRVWPEEFRCEGQEPGLWSCPRAPCPGGTCQHRGAVHLVCSGETPAGLSPRLAPLGGRLLTVAEALSPPPAYTEVRLLNDDAGGSQCEGQVQLKISGRWSALCASRWSVANAHVVCRQLGCGVALATREGAPSRGGAEQVWRARFHCSGAESSLGSCPVTALGAPACGPGDTASVSCSGEREHLQQGRVLRAGNQTRELPLCTHSPSPPAGSAASEEEAPNCSDSTQLRLVDGGHRCAGRVEILHQGSWGTICDDSWDLRDAHVVCRQLGCGEALNAMASAHFGEGSGPIWLDKLQCTGNESQVWKCPSLGWGRHECRHKEDAGVICSEFLALRLVSEDQDCTGWLEVLYNGTWGSVCSSPMDAVTLSVICRQLGCGDSGTLNSLAAVREGSRARWVDGIRCEEMDTSLWQCPSDPWKYRSCSSGDEAFITCAGDCCVCLFLPHRLWLERGPRAVHLQAPAQVHRPSQLPVPGSSPSRGPGLADREKLRLRGGNSTCSGRVEVWHAGAWGTVCDDSWSLAEAHVVCGQLGCGSALDTPGAATFGPGNGRIWLDEVRCRGGESSLWACAAEPWGQSDCKHEEDAGVRCSGEWATPPVRCCSGPWPQTLLPYLLGTGGQRVQSGSGSGSARGPGIFSLPRVLCFILGALLFLVLVILGVQLHRGRAEHRASPAFKDVVNEALYQDVDFYAIPEKEDLVNSPAVLSDDTGTKLPYYIGDEEEQRDPESAPEPAGQHVTATGDGYDDVGEFPVPEIPSSLGMSGKMVLGIPG</sequence>
<feature type="disulfide bond" evidence="7">
    <location>
        <begin position="707"/>
        <end position="771"/>
    </location>
</feature>
<evidence type="ECO:0000256" key="6">
    <source>
        <dbReference type="ARBA" id="ARBA00023180"/>
    </source>
</evidence>
<keyword evidence="5 7" id="KW-1015">Disulfide bond</keyword>
<reference evidence="11" key="1">
    <citation type="journal article" date="2021" name="Evol. Appl.">
        <title>The genome of the Pyrenean desman and the effects of bottlenecks and inbreeding on the genomic landscape of an endangered species.</title>
        <authorList>
            <person name="Escoda L."/>
            <person name="Castresana J."/>
        </authorList>
    </citation>
    <scope>NUCLEOTIDE SEQUENCE</scope>
    <source>
        <strain evidence="11">IBE-C5619</strain>
    </source>
</reference>
<feature type="domain" description="SRCR" evidence="10">
    <location>
        <begin position="269"/>
        <end position="372"/>
    </location>
</feature>
<feature type="region of interest" description="Disordered" evidence="8">
    <location>
        <begin position="658"/>
        <end position="677"/>
    </location>
</feature>
<dbReference type="Proteomes" id="UP000700334">
    <property type="component" value="Unassembled WGS sequence"/>
</dbReference>
<gene>
    <name evidence="11" type="ORF">J0S82_012369</name>
</gene>
<feature type="non-terminal residue" evidence="11">
    <location>
        <position position="1"/>
    </location>
</feature>
<feature type="disulfide bond" evidence="7">
    <location>
        <begin position="69"/>
        <end position="130"/>
    </location>
</feature>
<evidence type="ECO:0000313" key="12">
    <source>
        <dbReference type="Proteomes" id="UP000700334"/>
    </source>
</evidence>
<evidence type="ECO:0000313" key="11">
    <source>
        <dbReference type="EMBL" id="KAG8512274.1"/>
    </source>
</evidence>
<comment type="caution">
    <text evidence="7">Lacks conserved residue(s) required for the propagation of feature annotation.</text>
</comment>
<name>A0A8J6DL15_GALPY</name>
<dbReference type="PROSITE" id="PS50287">
    <property type="entry name" value="SRCR_2"/>
    <property type="match status" value="6"/>
</dbReference>
<keyword evidence="3" id="KW-0732">Signal</keyword>
<feature type="domain" description="SRCR" evidence="10">
    <location>
        <begin position="527"/>
        <end position="627"/>
    </location>
</feature>
<dbReference type="FunFam" id="3.10.250.10:FF:000004">
    <property type="entry name" value="Scavenger receptor cysteine-rich type 1 protein M130"/>
    <property type="match status" value="2"/>
</dbReference>
<dbReference type="PRINTS" id="PR00258">
    <property type="entry name" value="SPERACTRCPTR"/>
</dbReference>
<feature type="disulfide bond" evidence="7">
    <location>
        <begin position="751"/>
        <end position="761"/>
    </location>
</feature>
<dbReference type="EMBL" id="JAGFMF010011800">
    <property type="protein sequence ID" value="KAG8512274.1"/>
    <property type="molecule type" value="Genomic_DNA"/>
</dbReference>
<keyword evidence="4" id="KW-0677">Repeat</keyword>
<keyword evidence="2" id="KW-0964">Secreted</keyword>
<feature type="domain" description="SRCR" evidence="10">
    <location>
        <begin position="682"/>
        <end position="782"/>
    </location>
</feature>
<dbReference type="Pfam" id="PF00530">
    <property type="entry name" value="SRCR"/>
    <property type="match status" value="6"/>
</dbReference>
<feature type="disulfide bond" evidence="7">
    <location>
        <begin position="491"/>
        <end position="501"/>
    </location>
</feature>
<feature type="domain" description="SRCR" evidence="10">
    <location>
        <begin position="422"/>
        <end position="522"/>
    </location>
</feature>
<evidence type="ECO:0000256" key="9">
    <source>
        <dbReference type="SAM" id="Phobius"/>
    </source>
</evidence>
<feature type="disulfide bond" evidence="7">
    <location>
        <begin position="552"/>
        <end position="616"/>
    </location>
</feature>
<feature type="disulfide bond" evidence="7">
    <location>
        <begin position="310"/>
        <end position="371"/>
    </location>
</feature>
<evidence type="ECO:0000256" key="1">
    <source>
        <dbReference type="ARBA" id="ARBA00004613"/>
    </source>
</evidence>
<feature type="disulfide bond" evidence="7">
    <location>
        <begin position="297"/>
        <end position="361"/>
    </location>
</feature>
<keyword evidence="9" id="KW-0472">Membrane</keyword>
<dbReference type="InterPro" id="IPR001190">
    <property type="entry name" value="SRCR"/>
</dbReference>
<dbReference type="Gene3D" id="3.10.250.10">
    <property type="entry name" value="SRCR-like domain"/>
    <property type="match status" value="6"/>
</dbReference>
<comment type="caution">
    <text evidence="11">The sequence shown here is derived from an EMBL/GenBank/DDBJ whole genome shotgun (WGS) entry which is preliminary data.</text>
</comment>
<dbReference type="GO" id="GO:0005576">
    <property type="term" value="C:extracellular region"/>
    <property type="evidence" value="ECO:0007669"/>
    <property type="project" value="UniProtKB-SubCell"/>
</dbReference>
<dbReference type="InterPro" id="IPR036772">
    <property type="entry name" value="SRCR-like_dom_sf"/>
</dbReference>
<dbReference type="OrthoDB" id="536948at2759"/>
<feature type="disulfide bond" evidence="7">
    <location>
        <begin position="173"/>
        <end position="234"/>
    </location>
</feature>
<dbReference type="SMART" id="SM00202">
    <property type="entry name" value="SR"/>
    <property type="match status" value="6"/>
</dbReference>
<feature type="domain" description="SRCR" evidence="10">
    <location>
        <begin position="135"/>
        <end position="235"/>
    </location>
</feature>
<feature type="non-terminal residue" evidence="11">
    <location>
        <position position="962"/>
    </location>
</feature>
<keyword evidence="9" id="KW-1133">Transmembrane helix</keyword>
<dbReference type="PANTHER" id="PTHR19331:SF468">
    <property type="entry name" value="SCAVENGER RECEPTOR CYSTEINE-RICH TYPE 1 PROTEIN M160"/>
    <property type="match status" value="1"/>
</dbReference>
<feature type="domain" description="SRCR" evidence="10">
    <location>
        <begin position="31"/>
        <end position="131"/>
    </location>
</feature>
<evidence type="ECO:0000256" key="2">
    <source>
        <dbReference type="ARBA" id="ARBA00022525"/>
    </source>
</evidence>
<dbReference type="FunFam" id="3.10.250.10:FF:000009">
    <property type="entry name" value="WC1"/>
    <property type="match status" value="3"/>
</dbReference>
<dbReference type="GO" id="GO:0009897">
    <property type="term" value="C:external side of plasma membrane"/>
    <property type="evidence" value="ECO:0007669"/>
    <property type="project" value="TreeGrafter"/>
</dbReference>
<dbReference type="PANTHER" id="PTHR19331">
    <property type="entry name" value="SCAVENGER RECEPTOR DOMAIN-CONTAINING"/>
    <property type="match status" value="1"/>
</dbReference>
<keyword evidence="6" id="KW-0325">Glycoprotein</keyword>
<feature type="disulfide bond" evidence="7">
    <location>
        <begin position="565"/>
        <end position="626"/>
    </location>
</feature>
<comment type="subcellular location">
    <subcellularLocation>
        <location evidence="1">Secreted</location>
    </subcellularLocation>
</comment>
<accession>A0A8J6DL15</accession>
<evidence type="ECO:0000256" key="5">
    <source>
        <dbReference type="ARBA" id="ARBA00023157"/>
    </source>
</evidence>
<feature type="disulfide bond" evidence="7">
    <location>
        <begin position="720"/>
        <end position="781"/>
    </location>
</feature>
<feature type="disulfide bond" evidence="7">
    <location>
        <begin position="100"/>
        <end position="110"/>
    </location>
</feature>
<evidence type="ECO:0000256" key="3">
    <source>
        <dbReference type="ARBA" id="ARBA00022729"/>
    </source>
</evidence>
<dbReference type="AlphaFoldDB" id="A0A8J6DL15"/>
<dbReference type="FunFam" id="3.10.250.10:FF:000012">
    <property type="entry name" value="CD163 molecule like 1"/>
    <property type="match status" value="1"/>
</dbReference>